<dbReference type="AlphaFoldDB" id="A0A420E9G2"/>
<keyword evidence="5" id="KW-1185">Reference proteome</keyword>
<dbReference type="PROSITE" id="PS51186">
    <property type="entry name" value="GNAT"/>
    <property type="match status" value="1"/>
</dbReference>
<keyword evidence="2" id="KW-0012">Acyltransferase</keyword>
<dbReference type="SUPFAM" id="SSF55729">
    <property type="entry name" value="Acyl-CoA N-acyltransferases (Nat)"/>
    <property type="match status" value="1"/>
</dbReference>
<evidence type="ECO:0000259" key="3">
    <source>
        <dbReference type="PROSITE" id="PS51186"/>
    </source>
</evidence>
<dbReference type="PANTHER" id="PTHR43877">
    <property type="entry name" value="AMINOALKYLPHOSPHONATE N-ACETYLTRANSFERASE-RELATED-RELATED"/>
    <property type="match status" value="1"/>
</dbReference>
<accession>A0A420E9G2</accession>
<protein>
    <submittedName>
        <fullName evidence="4">GNAT family N-acetyltransferase</fullName>
    </submittedName>
</protein>
<dbReference type="PANTHER" id="PTHR43877:SF5">
    <property type="entry name" value="BLL8307 PROTEIN"/>
    <property type="match status" value="1"/>
</dbReference>
<dbReference type="Proteomes" id="UP000286482">
    <property type="component" value="Unassembled WGS sequence"/>
</dbReference>
<evidence type="ECO:0000313" key="4">
    <source>
        <dbReference type="EMBL" id="RKF15968.1"/>
    </source>
</evidence>
<evidence type="ECO:0000313" key="5">
    <source>
        <dbReference type="Proteomes" id="UP000286482"/>
    </source>
</evidence>
<dbReference type="EMBL" id="RAQO01000008">
    <property type="protein sequence ID" value="RKF15968.1"/>
    <property type="molecule type" value="Genomic_DNA"/>
</dbReference>
<evidence type="ECO:0000256" key="2">
    <source>
        <dbReference type="ARBA" id="ARBA00023315"/>
    </source>
</evidence>
<evidence type="ECO:0000256" key="1">
    <source>
        <dbReference type="ARBA" id="ARBA00022679"/>
    </source>
</evidence>
<feature type="domain" description="N-acetyltransferase" evidence="3">
    <location>
        <begin position="1"/>
        <end position="129"/>
    </location>
</feature>
<dbReference type="Pfam" id="PF00583">
    <property type="entry name" value="Acetyltransf_1"/>
    <property type="match status" value="1"/>
</dbReference>
<dbReference type="CDD" id="cd04301">
    <property type="entry name" value="NAT_SF"/>
    <property type="match status" value="1"/>
</dbReference>
<dbReference type="GO" id="GO:0016747">
    <property type="term" value="F:acyltransferase activity, transferring groups other than amino-acyl groups"/>
    <property type="evidence" value="ECO:0007669"/>
    <property type="project" value="InterPro"/>
</dbReference>
<keyword evidence="1 4" id="KW-0808">Transferase</keyword>
<proteinExistence type="predicted"/>
<reference evidence="4 5" key="1">
    <citation type="submission" date="2018-09" db="EMBL/GenBank/DDBJ databases">
        <authorList>
            <person name="Wang Z."/>
        </authorList>
    </citation>
    <scope>NUCLEOTIDE SEQUENCE [LARGE SCALE GENOMIC DNA]</scope>
    <source>
        <strain evidence="4 5">ALS 81</strain>
    </source>
</reference>
<dbReference type="InterPro" id="IPR050832">
    <property type="entry name" value="Bact_Acetyltransf"/>
</dbReference>
<sequence>MQATSPPESKHALDLDSLKVPEVKFWTIWDGETLAGCAAYKELDEDHAEIKSMRTASDYRGKGVASKLLNFLIKDAQSSGYKRLSLETGSMDYFKPARELYSKHGFHFCQPFADYEKDPNSQFMALELSSEVVAC</sequence>
<gene>
    <name evidence="4" type="ORF">DBZ36_16345</name>
</gene>
<name>A0A420E9G2_9ALTE</name>
<comment type="caution">
    <text evidence="4">The sequence shown here is derived from an EMBL/GenBank/DDBJ whole genome shotgun (WGS) entry which is preliminary data.</text>
</comment>
<dbReference type="InterPro" id="IPR016181">
    <property type="entry name" value="Acyl_CoA_acyltransferase"/>
</dbReference>
<dbReference type="OrthoDB" id="9803233at2"/>
<dbReference type="Gene3D" id="3.40.630.30">
    <property type="match status" value="1"/>
</dbReference>
<organism evidence="4 5">
    <name type="scientific">Alginatibacterium sediminis</name>
    <dbReference type="NCBI Taxonomy" id="2164068"/>
    <lineage>
        <taxon>Bacteria</taxon>
        <taxon>Pseudomonadati</taxon>
        <taxon>Pseudomonadota</taxon>
        <taxon>Gammaproteobacteria</taxon>
        <taxon>Alteromonadales</taxon>
        <taxon>Alteromonadaceae</taxon>
        <taxon>Alginatibacterium</taxon>
    </lineage>
</organism>
<dbReference type="InterPro" id="IPR000182">
    <property type="entry name" value="GNAT_dom"/>
</dbReference>